<organism evidence="7 8">
    <name type="scientific">Nematostella vectensis</name>
    <name type="common">Starlet sea anemone</name>
    <dbReference type="NCBI Taxonomy" id="45351"/>
    <lineage>
        <taxon>Eukaryota</taxon>
        <taxon>Metazoa</taxon>
        <taxon>Cnidaria</taxon>
        <taxon>Anthozoa</taxon>
        <taxon>Hexacorallia</taxon>
        <taxon>Actiniaria</taxon>
        <taxon>Edwardsiidae</taxon>
        <taxon>Nematostella</taxon>
    </lineage>
</organism>
<dbReference type="PROSITE" id="PS51421">
    <property type="entry name" value="RAS"/>
    <property type="match status" value="1"/>
</dbReference>
<dbReference type="InterPro" id="IPR030697">
    <property type="entry name" value="Rab29/Rab38/Rab32"/>
</dbReference>
<dbReference type="PANTHER" id="PTHR47981">
    <property type="entry name" value="RAB FAMILY"/>
    <property type="match status" value="1"/>
</dbReference>
<dbReference type="SMART" id="SM00173">
    <property type="entry name" value="RAS"/>
    <property type="match status" value="1"/>
</dbReference>
<dbReference type="InParanoid" id="A7RR62"/>
<evidence type="ECO:0000313" key="7">
    <source>
        <dbReference type="EMBL" id="EDO46057.1"/>
    </source>
</evidence>
<dbReference type="Pfam" id="PF00071">
    <property type="entry name" value="Ras"/>
    <property type="match status" value="1"/>
</dbReference>
<dbReference type="SMART" id="SM00175">
    <property type="entry name" value="RAB"/>
    <property type="match status" value="1"/>
</dbReference>
<evidence type="ECO:0000256" key="5">
    <source>
        <dbReference type="ARBA" id="ARBA00023289"/>
    </source>
</evidence>
<comment type="subcellular location">
    <subcellularLocation>
        <location evidence="6">Membrane</location>
        <topology evidence="6">Lipid-anchor</topology>
    </subcellularLocation>
</comment>
<dbReference type="CDD" id="cd04107">
    <property type="entry name" value="Rab32_Rab38"/>
    <property type="match status" value="1"/>
</dbReference>
<keyword evidence="6" id="KW-0472">Membrane</keyword>
<dbReference type="GO" id="GO:0006886">
    <property type="term" value="P:intracellular protein transport"/>
    <property type="evidence" value="ECO:0000318"/>
    <property type="project" value="GO_Central"/>
</dbReference>
<keyword evidence="5 6" id="KW-0636">Prenylation</keyword>
<dbReference type="GO" id="GO:0042470">
    <property type="term" value="C:melanosome"/>
    <property type="evidence" value="ECO:0000318"/>
    <property type="project" value="GO_Central"/>
</dbReference>
<evidence type="ECO:0000313" key="8">
    <source>
        <dbReference type="Proteomes" id="UP000001593"/>
    </source>
</evidence>
<dbReference type="GO" id="GO:0003924">
    <property type="term" value="F:GTPase activity"/>
    <property type="evidence" value="ECO:0000318"/>
    <property type="project" value="GO_Central"/>
</dbReference>
<dbReference type="eggNOG" id="KOG4423">
    <property type="taxonomic scope" value="Eukaryota"/>
</dbReference>
<keyword evidence="2 6" id="KW-0547">Nucleotide-binding</keyword>
<dbReference type="GO" id="GO:0005525">
    <property type="term" value="F:GTP binding"/>
    <property type="evidence" value="ECO:0007669"/>
    <property type="project" value="UniProtKB-UniRule"/>
</dbReference>
<dbReference type="InterPro" id="IPR027417">
    <property type="entry name" value="P-loop_NTPase"/>
</dbReference>
<dbReference type="HOGENOM" id="CLU_041217_10_6_1"/>
<dbReference type="GO" id="GO:0016192">
    <property type="term" value="P:vesicle-mediated transport"/>
    <property type="evidence" value="ECO:0007669"/>
    <property type="project" value="InterPro"/>
</dbReference>
<dbReference type="SUPFAM" id="SSF52540">
    <property type="entry name" value="P-loop containing nucleoside triphosphate hydrolases"/>
    <property type="match status" value="1"/>
</dbReference>
<dbReference type="PRINTS" id="PR00449">
    <property type="entry name" value="RASTRNSFRMNG"/>
</dbReference>
<evidence type="ECO:0000256" key="4">
    <source>
        <dbReference type="ARBA" id="ARBA00023288"/>
    </source>
</evidence>
<reference evidence="7 8" key="1">
    <citation type="journal article" date="2007" name="Science">
        <title>Sea anemone genome reveals ancestral eumetazoan gene repertoire and genomic organization.</title>
        <authorList>
            <person name="Putnam N.H."/>
            <person name="Srivastava M."/>
            <person name="Hellsten U."/>
            <person name="Dirks B."/>
            <person name="Chapman J."/>
            <person name="Salamov A."/>
            <person name="Terry A."/>
            <person name="Shapiro H."/>
            <person name="Lindquist E."/>
            <person name="Kapitonov V.V."/>
            <person name="Jurka J."/>
            <person name="Genikhovich G."/>
            <person name="Grigoriev I.V."/>
            <person name="Lucas S.M."/>
            <person name="Steele R.E."/>
            <person name="Finnerty J.R."/>
            <person name="Technau U."/>
            <person name="Martindale M.Q."/>
            <person name="Rokhsar D.S."/>
        </authorList>
    </citation>
    <scope>NUCLEOTIDE SEQUENCE [LARGE SCALE GENOMIC DNA]</scope>
    <source>
        <strain evidence="8">CH2 X CH6</strain>
    </source>
</reference>
<dbReference type="EMBL" id="DS469530">
    <property type="protein sequence ID" value="EDO46057.1"/>
    <property type="molecule type" value="Genomic_DNA"/>
</dbReference>
<dbReference type="SMART" id="SM00176">
    <property type="entry name" value="RAN"/>
    <property type="match status" value="1"/>
</dbReference>
<keyword evidence="8" id="KW-1185">Reference proteome</keyword>
<dbReference type="PANTHER" id="PTHR47981:SF42">
    <property type="entry name" value="RAS-RELATED PROTEIN RAB-7L1-LIKE ISOFORM X1"/>
    <property type="match status" value="1"/>
</dbReference>
<sequence>MLNQYTRNFKVLVVGDILTGKQSFVKRYVNNIWHPLYKPTIGVDFALKTIQWAQNTTIRLQIWLIAGQERFSSMTRVYYKGADACVVLFDLERQTTLDGAIKWKKDLDSKYKLHSRKPVPCILVGNKSDLPDRPVDKEIIDKLCKEHSFLCWTEMSVKEDINVKKPMEYLVKHLMEDGKEGNKKLFILGNPGVFS</sequence>
<dbReference type="PhylomeDB" id="A7RR62"/>
<keyword evidence="4 6" id="KW-0449">Lipoprotein</keyword>
<dbReference type="Gene3D" id="3.40.50.300">
    <property type="entry name" value="P-loop containing nucleotide triphosphate hydrolases"/>
    <property type="match status" value="1"/>
</dbReference>
<dbReference type="OMA" id="KITLQLW"/>
<dbReference type="SMART" id="SM00174">
    <property type="entry name" value="RHO"/>
    <property type="match status" value="1"/>
</dbReference>
<dbReference type="NCBIfam" id="TIGR00231">
    <property type="entry name" value="small_GTP"/>
    <property type="match status" value="1"/>
</dbReference>
<gene>
    <name evidence="7" type="ORF">NEMVEDRAFT_v1g200891</name>
</gene>
<protein>
    <recommendedName>
        <fullName evidence="6">Ras-related protein Rab</fullName>
    </recommendedName>
</protein>
<dbReference type="GO" id="GO:0005802">
    <property type="term" value="C:trans-Golgi network"/>
    <property type="evidence" value="ECO:0000318"/>
    <property type="project" value="GO_Central"/>
</dbReference>
<dbReference type="PROSITE" id="PS51419">
    <property type="entry name" value="RAB"/>
    <property type="match status" value="1"/>
</dbReference>
<dbReference type="STRING" id="45351.A7RR62"/>
<dbReference type="AlphaFoldDB" id="A7RR62"/>
<evidence type="ECO:0000256" key="6">
    <source>
        <dbReference type="RuleBase" id="RU367128"/>
    </source>
</evidence>
<dbReference type="InterPro" id="IPR005225">
    <property type="entry name" value="Small_GTP-bd"/>
</dbReference>
<keyword evidence="3 6" id="KW-0342">GTP-binding</keyword>
<dbReference type="FunFam" id="3.40.50.300:FF:002133">
    <property type="entry name" value="Ras family protein"/>
    <property type="match status" value="1"/>
</dbReference>
<comment type="similarity">
    <text evidence="1 6">Belongs to the small GTPase superfamily. Rab family.</text>
</comment>
<evidence type="ECO:0000256" key="1">
    <source>
        <dbReference type="ARBA" id="ARBA00006270"/>
    </source>
</evidence>
<name>A7RR62_NEMVE</name>
<dbReference type="FunCoup" id="A7RR62">
    <property type="interactions" value="29"/>
</dbReference>
<dbReference type="GO" id="GO:0012505">
    <property type="term" value="C:endomembrane system"/>
    <property type="evidence" value="ECO:0000318"/>
    <property type="project" value="GO_Central"/>
</dbReference>
<evidence type="ECO:0000256" key="3">
    <source>
        <dbReference type="ARBA" id="ARBA00023134"/>
    </source>
</evidence>
<proteinExistence type="inferred from homology"/>
<evidence type="ECO:0000256" key="2">
    <source>
        <dbReference type="ARBA" id="ARBA00022741"/>
    </source>
</evidence>
<comment type="function">
    <text evidence="6">The small GTPases Rab are key regulators in vesicle trafficking.</text>
</comment>
<dbReference type="Proteomes" id="UP000001593">
    <property type="component" value="Unassembled WGS sequence"/>
</dbReference>
<dbReference type="GO" id="GO:0032438">
    <property type="term" value="P:melanosome organization"/>
    <property type="evidence" value="ECO:0000318"/>
    <property type="project" value="GO_Central"/>
</dbReference>
<dbReference type="InterPro" id="IPR001806">
    <property type="entry name" value="Small_GTPase"/>
</dbReference>
<accession>A7RR62</accession>
<dbReference type="GO" id="GO:0016020">
    <property type="term" value="C:membrane"/>
    <property type="evidence" value="ECO:0007669"/>
    <property type="project" value="UniProtKB-SubCell"/>
</dbReference>